<dbReference type="EMBL" id="VRLR01000003">
    <property type="protein sequence ID" value="TXK81641.1"/>
    <property type="molecule type" value="Genomic_DNA"/>
</dbReference>
<dbReference type="Proteomes" id="UP000321814">
    <property type="component" value="Unassembled WGS sequence"/>
</dbReference>
<proteinExistence type="predicted"/>
<dbReference type="AlphaFoldDB" id="A0A5C8LWH0"/>
<dbReference type="SUPFAM" id="SSF101898">
    <property type="entry name" value="NHL repeat"/>
    <property type="match status" value="1"/>
</dbReference>
<dbReference type="PROSITE" id="PS51257">
    <property type="entry name" value="PROKAR_LIPOPROTEIN"/>
    <property type="match status" value="1"/>
</dbReference>
<keyword evidence="2" id="KW-1185">Reference proteome</keyword>
<organism evidence="1 2">
    <name type="scientific">Rheinheimera tangshanensis</name>
    <dbReference type="NCBI Taxonomy" id="400153"/>
    <lineage>
        <taxon>Bacteria</taxon>
        <taxon>Pseudomonadati</taxon>
        <taxon>Pseudomonadota</taxon>
        <taxon>Gammaproteobacteria</taxon>
        <taxon>Chromatiales</taxon>
        <taxon>Chromatiaceae</taxon>
        <taxon>Rheinheimera</taxon>
    </lineage>
</organism>
<protein>
    <recommendedName>
        <fullName evidence="3">Esterase-like activity of phytase family protein</fullName>
    </recommendedName>
</protein>
<name>A0A5C8LWH0_9GAMM</name>
<evidence type="ECO:0008006" key="3">
    <source>
        <dbReference type="Google" id="ProtNLM"/>
    </source>
</evidence>
<comment type="caution">
    <text evidence="1">The sequence shown here is derived from an EMBL/GenBank/DDBJ whole genome shotgun (WGS) entry which is preliminary data.</text>
</comment>
<dbReference type="OrthoDB" id="5599486at2"/>
<evidence type="ECO:0000313" key="1">
    <source>
        <dbReference type="EMBL" id="TXK81641.1"/>
    </source>
</evidence>
<evidence type="ECO:0000313" key="2">
    <source>
        <dbReference type="Proteomes" id="UP000321814"/>
    </source>
</evidence>
<reference evidence="1 2" key="1">
    <citation type="submission" date="2019-08" db="EMBL/GenBank/DDBJ databases">
        <title>Draft genome analysis of Rheinheimera tangshanensis isolated from the roots of fresh rice plants (Oryza sativa).</title>
        <authorList>
            <person name="Yu Q."/>
            <person name="Qi Y."/>
            <person name="Zhang H."/>
            <person name="Pu J."/>
        </authorList>
    </citation>
    <scope>NUCLEOTIDE SEQUENCE [LARGE SCALE GENOMIC DNA]</scope>
    <source>
        <strain evidence="1 2">JA3-B52</strain>
    </source>
</reference>
<accession>A0A5C8LWH0</accession>
<dbReference type="RefSeq" id="WP_147903780.1">
    <property type="nucleotide sequence ID" value="NZ_BAAAGC010000008.1"/>
</dbReference>
<sequence>MSHPIRYSILSGLAGLLLLLSGCSISQTAPVQGQSIVTLPPELLETSGLLCLEQDFISFNDSGGKPVLYRFDRSGLIRAQLQLSVRNSDWEAITSDGKFLYLADTGNNAGRKHRLFIYKVPLDWSDLSQPYRPERLEVLLPPDEKRQPYQHDLDFEAMVYQQGALWLISKSWQSQIPARYKISPDVKQQYLGDALPFANPGFLVTDAIFDHNQQQWWLVGYPDPRTAIWAHLSNAGFQSQIARYDHQLQLLQTKTLPTKGQVEGVCIDQDNQIWISEEGSKQNPALLMKTGLSSH</sequence>
<gene>
    <name evidence="1" type="ORF">FU839_07000</name>
</gene>